<feature type="non-terminal residue" evidence="2">
    <location>
        <position position="1"/>
    </location>
</feature>
<name>A0AA41VE01_PAPNU</name>
<protein>
    <submittedName>
        <fullName evidence="2">Uncharacterized protein</fullName>
    </submittedName>
</protein>
<evidence type="ECO:0000256" key="1">
    <source>
        <dbReference type="SAM" id="Coils"/>
    </source>
</evidence>
<organism evidence="2 3">
    <name type="scientific">Papaver nudicaule</name>
    <name type="common">Iceland poppy</name>
    <dbReference type="NCBI Taxonomy" id="74823"/>
    <lineage>
        <taxon>Eukaryota</taxon>
        <taxon>Viridiplantae</taxon>
        <taxon>Streptophyta</taxon>
        <taxon>Embryophyta</taxon>
        <taxon>Tracheophyta</taxon>
        <taxon>Spermatophyta</taxon>
        <taxon>Magnoliopsida</taxon>
        <taxon>Ranunculales</taxon>
        <taxon>Papaveraceae</taxon>
        <taxon>Papaveroideae</taxon>
        <taxon>Papaver</taxon>
    </lineage>
</organism>
<keyword evidence="3" id="KW-1185">Reference proteome</keyword>
<dbReference type="Proteomes" id="UP001177140">
    <property type="component" value="Unassembled WGS sequence"/>
</dbReference>
<gene>
    <name evidence="2" type="ORF">MKW94_023216</name>
</gene>
<accession>A0AA41VE01</accession>
<evidence type="ECO:0000313" key="2">
    <source>
        <dbReference type="EMBL" id="MCL7039546.1"/>
    </source>
</evidence>
<sequence>LIVPTCRKKRIRVERQHQTFSNSRRNEDFDREKKELEEEFKRQMSEKNAEWERRMKAIQEEHNIHWNQMMEAVRLCRPDLFPIPGQFSGPSDHLFMSYRPVEQPRRPLEQPYKPLEQPHRPGEQLFQSGEPVYKPGDQLNILAYERASGIGFLGRLGVGLACNLIV</sequence>
<comment type="caution">
    <text evidence="2">The sequence shown here is derived from an EMBL/GenBank/DDBJ whole genome shotgun (WGS) entry which is preliminary data.</text>
</comment>
<dbReference type="AlphaFoldDB" id="A0AA41VE01"/>
<proteinExistence type="predicted"/>
<keyword evidence="1" id="KW-0175">Coiled coil</keyword>
<feature type="coiled-coil region" evidence="1">
    <location>
        <begin position="26"/>
        <end position="61"/>
    </location>
</feature>
<reference evidence="2" key="1">
    <citation type="submission" date="2022-03" db="EMBL/GenBank/DDBJ databases">
        <title>A functionally conserved STORR gene fusion in Papaver species that diverged 16.8 million years ago.</title>
        <authorList>
            <person name="Catania T."/>
        </authorList>
    </citation>
    <scope>NUCLEOTIDE SEQUENCE</scope>
    <source>
        <strain evidence="2">S-191538</strain>
    </source>
</reference>
<evidence type="ECO:0000313" key="3">
    <source>
        <dbReference type="Proteomes" id="UP001177140"/>
    </source>
</evidence>
<dbReference type="EMBL" id="JAJJMA010202325">
    <property type="protein sequence ID" value="MCL7039546.1"/>
    <property type="molecule type" value="Genomic_DNA"/>
</dbReference>